<reference evidence="1" key="1">
    <citation type="submission" date="2021-06" db="EMBL/GenBank/DDBJ databases">
        <authorList>
            <person name="Kallberg Y."/>
            <person name="Tangrot J."/>
            <person name="Rosling A."/>
        </authorList>
    </citation>
    <scope>NUCLEOTIDE SEQUENCE</scope>
    <source>
        <strain evidence="1">MA453B</strain>
    </source>
</reference>
<accession>A0A9N9H023</accession>
<gene>
    <name evidence="1" type="ORF">DERYTH_LOCUS9737</name>
</gene>
<organism evidence="1 2">
    <name type="scientific">Dentiscutata erythropus</name>
    <dbReference type="NCBI Taxonomy" id="1348616"/>
    <lineage>
        <taxon>Eukaryota</taxon>
        <taxon>Fungi</taxon>
        <taxon>Fungi incertae sedis</taxon>
        <taxon>Mucoromycota</taxon>
        <taxon>Glomeromycotina</taxon>
        <taxon>Glomeromycetes</taxon>
        <taxon>Diversisporales</taxon>
        <taxon>Gigasporaceae</taxon>
        <taxon>Dentiscutata</taxon>
    </lineage>
</organism>
<keyword evidence="2" id="KW-1185">Reference proteome</keyword>
<proteinExistence type="predicted"/>
<dbReference type="OrthoDB" id="2415326at2759"/>
<dbReference type="Proteomes" id="UP000789405">
    <property type="component" value="Unassembled WGS sequence"/>
</dbReference>
<name>A0A9N9H023_9GLOM</name>
<evidence type="ECO:0000313" key="2">
    <source>
        <dbReference type="Proteomes" id="UP000789405"/>
    </source>
</evidence>
<protein>
    <submittedName>
        <fullName evidence="1">6037_t:CDS:1</fullName>
    </submittedName>
</protein>
<dbReference type="EMBL" id="CAJVPY010005415">
    <property type="protein sequence ID" value="CAG8642552.1"/>
    <property type="molecule type" value="Genomic_DNA"/>
</dbReference>
<comment type="caution">
    <text evidence="1">The sequence shown here is derived from an EMBL/GenBank/DDBJ whole genome shotgun (WGS) entry which is preliminary data.</text>
</comment>
<feature type="non-terminal residue" evidence="1">
    <location>
        <position position="143"/>
    </location>
</feature>
<dbReference type="AlphaFoldDB" id="A0A9N9H023"/>
<sequence length="143" mass="16501">INPSYYTNCSLLKQLLSGWYVTKSPDQIINLEDEDVEVNETLEKCEDLRKNNLDLDLYQAYCEEFKMFATLNTYKVSFFDYISYVVVEDNDNSSAECNTTSCHVKVQVGDIVELREISDTDDNSFILFALVKDNDLLCALNYI</sequence>
<evidence type="ECO:0000313" key="1">
    <source>
        <dbReference type="EMBL" id="CAG8642552.1"/>
    </source>
</evidence>